<organism evidence="1 2">
    <name type="scientific">Myroides phaeus</name>
    <dbReference type="NCBI Taxonomy" id="702745"/>
    <lineage>
        <taxon>Bacteria</taxon>
        <taxon>Pseudomonadati</taxon>
        <taxon>Bacteroidota</taxon>
        <taxon>Flavobacteriia</taxon>
        <taxon>Flavobacteriales</taxon>
        <taxon>Flavobacteriaceae</taxon>
        <taxon>Myroides</taxon>
    </lineage>
</organism>
<protein>
    <submittedName>
        <fullName evidence="1">Uncharacterized protein</fullName>
    </submittedName>
</protein>
<dbReference type="AlphaFoldDB" id="A0A1G8CTF9"/>
<reference evidence="2" key="1">
    <citation type="submission" date="2016-10" db="EMBL/GenBank/DDBJ databases">
        <authorList>
            <person name="Varghese N."/>
            <person name="Submissions S."/>
        </authorList>
    </citation>
    <scope>NUCLEOTIDE SEQUENCE [LARGE SCALE GENOMIC DNA]</scope>
    <source>
        <strain evidence="2">DSM 23313</strain>
    </source>
</reference>
<dbReference type="EMBL" id="FNDQ01000005">
    <property type="protein sequence ID" value="SDH48761.1"/>
    <property type="molecule type" value="Genomic_DNA"/>
</dbReference>
<evidence type="ECO:0000313" key="1">
    <source>
        <dbReference type="EMBL" id="SDH48761.1"/>
    </source>
</evidence>
<proteinExistence type="predicted"/>
<sequence length="219" mass="26172">MKKNNECLQVDVEVKKAKQNVLNHTEVRHQGTKEEKDFFYEKTYVSVNPGEEEEYLTNFFTNLEEFTNPFYRLNSLKKMVTPFLVEKGMKEATFQYGNRVYIDMSKLGFTTGRGKKRKLHSLKMMSNLQLSMQWRRFKSSEDSDKKNILVVYLFNPIVHESTIYEYEAEEMHYKLVLPIFKSWENHRVHVWAFWYQVCADEIQSNSKSQYVGEITILKK</sequence>
<dbReference type="Proteomes" id="UP000243588">
    <property type="component" value="Unassembled WGS sequence"/>
</dbReference>
<accession>A0A1G8CTF9</accession>
<dbReference type="RefSeq" id="WP_090406415.1">
    <property type="nucleotide sequence ID" value="NZ_FNDQ01000005.1"/>
</dbReference>
<gene>
    <name evidence="1" type="ORF">SAMN05421818_1053</name>
</gene>
<keyword evidence="2" id="KW-1185">Reference proteome</keyword>
<evidence type="ECO:0000313" key="2">
    <source>
        <dbReference type="Proteomes" id="UP000243588"/>
    </source>
</evidence>
<name>A0A1G8CTF9_9FLAO</name>